<dbReference type="AlphaFoldDB" id="A0A085U0K1"/>
<sequence length="49" mass="5323">MSQEMLSSLTGIPQPNLSKVERGAEGTKIDTYLRIFSALGIDLVAEVRS</sequence>
<dbReference type="Pfam" id="PF01381">
    <property type="entry name" value="HTH_3"/>
    <property type="match status" value="1"/>
</dbReference>
<dbReference type="InterPro" id="IPR001387">
    <property type="entry name" value="Cro/C1-type_HTH"/>
</dbReference>
<organism evidence="2 3">
    <name type="scientific">Thioclava atlantica</name>
    <dbReference type="NCBI Taxonomy" id="1317124"/>
    <lineage>
        <taxon>Bacteria</taxon>
        <taxon>Pseudomonadati</taxon>
        <taxon>Pseudomonadota</taxon>
        <taxon>Alphaproteobacteria</taxon>
        <taxon>Rhodobacterales</taxon>
        <taxon>Paracoccaceae</taxon>
        <taxon>Thioclava</taxon>
    </lineage>
</organism>
<protein>
    <recommendedName>
        <fullName evidence="1">HTH cro/C1-type domain-containing protein</fullName>
    </recommendedName>
</protein>
<evidence type="ECO:0000259" key="1">
    <source>
        <dbReference type="PROSITE" id="PS50943"/>
    </source>
</evidence>
<dbReference type="CDD" id="cd00093">
    <property type="entry name" value="HTH_XRE"/>
    <property type="match status" value="1"/>
</dbReference>
<dbReference type="Gene3D" id="1.10.260.40">
    <property type="entry name" value="lambda repressor-like DNA-binding domains"/>
    <property type="match status" value="1"/>
</dbReference>
<reference evidence="2 3" key="2">
    <citation type="journal article" date="2015" name="Antonie Van Leeuwenhoek">
        <title>Thioclava indica sp. nov., isolated from surface seawater of the Indian Ocean.</title>
        <authorList>
            <person name="Liu Y."/>
            <person name="Lai Q."/>
            <person name="Du J."/>
            <person name="Xu H."/>
            <person name="Jiang L."/>
            <person name="Shao Z."/>
        </authorList>
    </citation>
    <scope>NUCLEOTIDE SEQUENCE [LARGE SCALE GENOMIC DNA]</scope>
    <source>
        <strain evidence="2 3">13D2W-2</strain>
    </source>
</reference>
<evidence type="ECO:0000313" key="3">
    <source>
        <dbReference type="Proteomes" id="UP000028607"/>
    </source>
</evidence>
<dbReference type="InterPro" id="IPR010982">
    <property type="entry name" value="Lambda_DNA-bd_dom_sf"/>
</dbReference>
<dbReference type="PATRIC" id="fig|1317124.6.peg.4"/>
<dbReference type="PROSITE" id="PS50943">
    <property type="entry name" value="HTH_CROC1"/>
    <property type="match status" value="1"/>
</dbReference>
<dbReference type="GO" id="GO:0003677">
    <property type="term" value="F:DNA binding"/>
    <property type="evidence" value="ECO:0007669"/>
    <property type="project" value="InterPro"/>
</dbReference>
<keyword evidence="3" id="KW-1185">Reference proteome</keyword>
<dbReference type="SUPFAM" id="SSF47413">
    <property type="entry name" value="lambda repressor-like DNA-binding domains"/>
    <property type="match status" value="1"/>
</dbReference>
<proteinExistence type="predicted"/>
<dbReference type="Proteomes" id="UP000028607">
    <property type="component" value="Unassembled WGS sequence"/>
</dbReference>
<gene>
    <name evidence="2" type="ORF">DW2_00025</name>
</gene>
<feature type="domain" description="HTH cro/C1-type" evidence="1">
    <location>
        <begin position="1"/>
        <end position="47"/>
    </location>
</feature>
<name>A0A085U0K1_9RHOB</name>
<dbReference type="eggNOG" id="ENOG502ZP51">
    <property type="taxonomic scope" value="Bacteria"/>
</dbReference>
<dbReference type="EMBL" id="AQRC01000001">
    <property type="protein sequence ID" value="KFE36498.1"/>
    <property type="molecule type" value="Genomic_DNA"/>
</dbReference>
<evidence type="ECO:0000313" key="2">
    <source>
        <dbReference type="EMBL" id="KFE36498.1"/>
    </source>
</evidence>
<comment type="caution">
    <text evidence="2">The sequence shown here is derived from an EMBL/GenBank/DDBJ whole genome shotgun (WGS) entry which is preliminary data.</text>
</comment>
<accession>A0A085U0K1</accession>
<reference evidence="3" key="1">
    <citation type="submission" date="2013-04" db="EMBL/GenBank/DDBJ databases">
        <title>Thioclava sp. 13D2W-2 Genome Sequencing.</title>
        <authorList>
            <person name="Lai Q."/>
            <person name="Li G."/>
            <person name="Shao Z."/>
        </authorList>
    </citation>
    <scope>NUCLEOTIDE SEQUENCE [LARGE SCALE GENOMIC DNA]</scope>
    <source>
        <strain evidence="3">13D2W-2</strain>
    </source>
</reference>